<dbReference type="EMBL" id="QWEX01000001">
    <property type="protein sequence ID" value="RXV72046.1"/>
    <property type="molecule type" value="Genomic_DNA"/>
</dbReference>
<accession>A0A4Q2ANT6</accession>
<protein>
    <submittedName>
        <fullName evidence="1">Uncharacterized protein</fullName>
    </submittedName>
</protein>
<proteinExistence type="predicted"/>
<dbReference type="AlphaFoldDB" id="A0A4Q2ANT6"/>
<evidence type="ECO:0000313" key="1">
    <source>
        <dbReference type="EMBL" id="RXV72046.1"/>
    </source>
</evidence>
<dbReference type="Proteomes" id="UP000289650">
    <property type="component" value="Unassembled WGS sequence"/>
</dbReference>
<organism evidence="1 2">
    <name type="scientific">Burkholderia stabilis</name>
    <dbReference type="NCBI Taxonomy" id="95485"/>
    <lineage>
        <taxon>Bacteria</taxon>
        <taxon>Pseudomonadati</taxon>
        <taxon>Pseudomonadota</taxon>
        <taxon>Betaproteobacteria</taxon>
        <taxon>Burkholderiales</taxon>
        <taxon>Burkholderiaceae</taxon>
        <taxon>Burkholderia</taxon>
        <taxon>Burkholderia cepacia complex</taxon>
    </lineage>
</organism>
<sequence>MCCSGLRGGASEDVWPRAANASIFSCADENVFSLLARAGPQREKLRSFLPGFERVFARGCGSGMGGVSGRSGGLAESPCVLEDDPPVRRQALAPRVTRDSAA</sequence>
<comment type="caution">
    <text evidence="1">The sequence shown here is derived from an EMBL/GenBank/DDBJ whole genome shotgun (WGS) entry which is preliminary data.</text>
</comment>
<dbReference type="OrthoDB" id="9036181at2"/>
<reference evidence="1 2" key="1">
    <citation type="submission" date="2018-08" db="EMBL/GenBank/DDBJ databases">
        <title>Mountain-cultivated ginseng endophyte, Burkholderia stabilis and its activity against ginseng root rot disease.</title>
        <authorList>
            <person name="Tapan Kumar M."/>
            <person name="Bae H."/>
            <person name="Shanmugam G."/>
            <person name="Jeon J."/>
        </authorList>
    </citation>
    <scope>NUCLEOTIDE SEQUENCE [LARGE SCALE GENOMIC DNA]</scope>
    <source>
        <strain evidence="1 2">EB159</strain>
    </source>
</reference>
<name>A0A4Q2ANT6_9BURK</name>
<gene>
    <name evidence="1" type="ORF">D1006_06505</name>
</gene>
<evidence type="ECO:0000313" key="2">
    <source>
        <dbReference type="Proteomes" id="UP000289650"/>
    </source>
</evidence>